<reference evidence="1" key="2">
    <citation type="submission" date="2025-09" db="UniProtKB">
        <authorList>
            <consortium name="Ensembl"/>
        </authorList>
    </citation>
    <scope>IDENTIFICATION</scope>
</reference>
<organism evidence="1 2">
    <name type="scientific">Aotus nancymaae</name>
    <name type="common">Ma's night monkey</name>
    <dbReference type="NCBI Taxonomy" id="37293"/>
    <lineage>
        <taxon>Eukaryota</taxon>
        <taxon>Metazoa</taxon>
        <taxon>Chordata</taxon>
        <taxon>Craniata</taxon>
        <taxon>Vertebrata</taxon>
        <taxon>Euteleostomi</taxon>
        <taxon>Mammalia</taxon>
        <taxon>Eutheria</taxon>
        <taxon>Euarchontoglires</taxon>
        <taxon>Primates</taxon>
        <taxon>Haplorrhini</taxon>
        <taxon>Platyrrhini</taxon>
        <taxon>Aotidae</taxon>
        <taxon>Aotus</taxon>
    </lineage>
</organism>
<dbReference type="AlphaFoldDB" id="A0A2K5DDE4"/>
<keyword evidence="2" id="KW-1185">Reference proteome</keyword>
<proteinExistence type="predicted"/>
<evidence type="ECO:0000313" key="1">
    <source>
        <dbReference type="Ensembl" id="ENSANAP00000018987.1"/>
    </source>
</evidence>
<name>A0A2K5DDE4_AOTNA</name>
<protein>
    <submittedName>
        <fullName evidence="1">Uncharacterized protein</fullName>
    </submittedName>
</protein>
<dbReference type="Proteomes" id="UP000233020">
    <property type="component" value="Unplaced"/>
</dbReference>
<sequence length="32" mass="3524">VLYIWAVAVGMTVTVTEYGRCRHGCHPSCSAR</sequence>
<evidence type="ECO:0000313" key="2">
    <source>
        <dbReference type="Proteomes" id="UP000233020"/>
    </source>
</evidence>
<reference evidence="1" key="1">
    <citation type="submission" date="2025-08" db="UniProtKB">
        <authorList>
            <consortium name="Ensembl"/>
        </authorList>
    </citation>
    <scope>IDENTIFICATION</scope>
</reference>
<dbReference type="Ensembl" id="ENSANAT00000036855.1">
    <property type="protein sequence ID" value="ENSANAP00000018987.1"/>
    <property type="gene ID" value="ENSANAG00000027319.1"/>
</dbReference>
<accession>A0A2K5DDE4</accession>